<dbReference type="Proteomes" id="UP000316416">
    <property type="component" value="Chromosome"/>
</dbReference>
<dbReference type="EMBL" id="CP045503">
    <property type="protein sequence ID" value="QPG58641.1"/>
    <property type="molecule type" value="Genomic_DNA"/>
</dbReference>
<organism evidence="2 3">
    <name type="scientific">Shewanella eurypsychrophilus</name>
    <dbReference type="NCBI Taxonomy" id="2593656"/>
    <lineage>
        <taxon>Bacteria</taxon>
        <taxon>Pseudomonadati</taxon>
        <taxon>Pseudomonadota</taxon>
        <taxon>Gammaproteobacteria</taxon>
        <taxon>Alteromonadales</taxon>
        <taxon>Shewanellaceae</taxon>
        <taxon>Shewanella</taxon>
    </lineage>
</organism>
<evidence type="ECO:0000256" key="1">
    <source>
        <dbReference type="SAM" id="Phobius"/>
    </source>
</evidence>
<keyword evidence="1" id="KW-0812">Transmembrane</keyword>
<feature type="transmembrane region" description="Helical" evidence="1">
    <location>
        <begin position="30"/>
        <end position="52"/>
    </location>
</feature>
<dbReference type="PANTHER" id="PTHR32309">
    <property type="entry name" value="TYROSINE-PROTEIN KINASE"/>
    <property type="match status" value="1"/>
</dbReference>
<reference evidence="2" key="1">
    <citation type="submission" date="2021-07" db="EMBL/GenBank/DDBJ databases">
        <title>Shewanella sp. YLB-07 whole genome sequence.</title>
        <authorList>
            <person name="Yu L."/>
        </authorList>
    </citation>
    <scope>NUCLEOTIDE SEQUENCE</scope>
    <source>
        <strain evidence="2">YLB-08</strain>
    </source>
</reference>
<evidence type="ECO:0000313" key="2">
    <source>
        <dbReference type="EMBL" id="QPG58641.1"/>
    </source>
</evidence>
<keyword evidence="3" id="KW-1185">Reference proteome</keyword>
<feature type="transmembrane region" description="Helical" evidence="1">
    <location>
        <begin position="432"/>
        <end position="457"/>
    </location>
</feature>
<proteinExistence type="predicted"/>
<name>A0ABX6V7Z6_9GAMM</name>
<dbReference type="PANTHER" id="PTHR32309:SF13">
    <property type="entry name" value="FERRIC ENTEROBACTIN TRANSPORT PROTEIN FEPE"/>
    <property type="match status" value="1"/>
</dbReference>
<protein>
    <submittedName>
        <fullName evidence="2">Exopolysaccharide biosynthesis protein</fullName>
    </submittedName>
</protein>
<gene>
    <name evidence="2" type="ORF">FM038_015375</name>
</gene>
<keyword evidence="1" id="KW-1133">Transmembrane helix</keyword>
<accession>A0ABX6V7Z6</accession>
<keyword evidence="1" id="KW-0472">Membrane</keyword>
<evidence type="ECO:0000313" key="3">
    <source>
        <dbReference type="Proteomes" id="UP000316416"/>
    </source>
</evidence>
<dbReference type="RefSeq" id="WP_142874260.1">
    <property type="nucleotide sequence ID" value="NZ_CP045503.2"/>
</dbReference>
<dbReference type="InterPro" id="IPR050445">
    <property type="entry name" value="Bact_polysacc_biosynth/exp"/>
</dbReference>
<sequence length="468" mass="51919">MKKHHPSQLLWLKRAAVKGSSLPINARRWVYVKTAFAALALIWTLVSLTLVFSTTRYESKWTLILPGAGAGAMVNLDSIGQASSSNTSPYASSAIDPRENYKALSISSVLMNAAAKTVNISSQAMGKPKLKLPNQTGLMQFTISSSTAQEAQDKAWAHYYSLQALLSRLREDETQQRENGVKEGLDSFAKKVSLSQQKILNFQSKIGLVSLDQFKELALTIERLRHSKVIMVSKLQGLIASQKMLELHLSLNPRQAADLLKLKNDQLYQQLLIIYTEATTTLAEYSGRYGRKHPQVMTQRHQQSALYQALRKRCKILLGYQNDDLMLKLSADDIDGRAQLMKQLLSVTTEAEGLSHEINALTVQIDAWDIRLESSNDDAAKLEDLHREHQLATAVFTSALAKMDVGKADIYSAYPLIQLLAPPSLPQTPKKLATILALLGGIIASIFSLAGLSILWIRKPILQKILMT</sequence>